<sequence>MKSVLFDVDGVFLSEERCFDVSALTVYEMLMSQSYLGLDSSIQFDNLSDKQIKEIRAIVFYHDDILTRLKSLGLNSNWDMLFIVIALHFIEVCKSLPRGLQETVLDENRFNQQTLQNVGAHATDVSLDFSVPLTFLDGVKAGKDNIYQALAAHANEQLDTQQGALFELKSPFWLLAQEIYQEWYLGHQLYSEVEQKTKRTTFKEGYIYNEVVLRPVAEIKQLLIDLKAADYHIAIATGRPRTETIVPFEALGIKSLFEEHYIGTASEVLIAEDIYPELKPLGKPNPFSYLIALDGNDQNNYKHYATNQTHRVKKDEVFIVGDSLADLLSAKTIGATFIGPLTGLKGQAARTELEAHGADYIVDHVGDIRNILL</sequence>
<dbReference type="Gene3D" id="3.40.50.1000">
    <property type="entry name" value="HAD superfamily/HAD-like"/>
    <property type="match status" value="1"/>
</dbReference>
<organism evidence="1 4">
    <name type="scientific">Staphylococcus caeli</name>
    <dbReference type="NCBI Taxonomy" id="2201815"/>
    <lineage>
        <taxon>Bacteria</taxon>
        <taxon>Bacillati</taxon>
        <taxon>Bacillota</taxon>
        <taxon>Bacilli</taxon>
        <taxon>Bacillales</taxon>
        <taxon>Staphylococcaceae</taxon>
        <taxon>Staphylococcus</taxon>
    </lineage>
</organism>
<keyword evidence="3" id="KW-1185">Reference proteome</keyword>
<dbReference type="AlphaFoldDB" id="A0A1D4H2I7"/>
<accession>A0A1D4H2I7</accession>
<proteinExistence type="predicted"/>
<dbReference type="Proteomes" id="UP000095768">
    <property type="component" value="Unassembled WGS sequence"/>
</dbReference>
<reference evidence="2 3" key="1">
    <citation type="submission" date="2016-09" db="EMBL/GenBank/DDBJ databases">
        <authorList>
            <consortium name="Pathogen Informatics"/>
            <person name="Sun Q."/>
            <person name="Inoue M."/>
        </authorList>
    </citation>
    <scope>NUCLEOTIDE SEQUENCE [LARGE SCALE GENOMIC DNA]</scope>
    <source>
        <strain evidence="2 3">82C</strain>
    </source>
</reference>
<evidence type="ECO:0000313" key="3">
    <source>
        <dbReference type="Proteomes" id="UP000095412"/>
    </source>
</evidence>
<dbReference type="SFLD" id="SFLDG01129">
    <property type="entry name" value="C1.5:_HAD__Beta-PGM__Phosphata"/>
    <property type="match status" value="1"/>
</dbReference>
<dbReference type="PANTHER" id="PTHR43434:SF1">
    <property type="entry name" value="PHOSPHOGLYCOLATE PHOSPHATASE"/>
    <property type="match status" value="1"/>
</dbReference>
<dbReference type="Proteomes" id="UP000095412">
    <property type="component" value="Unassembled WGS sequence"/>
</dbReference>
<dbReference type="SUPFAM" id="SSF56784">
    <property type="entry name" value="HAD-like"/>
    <property type="match status" value="1"/>
</dbReference>
<dbReference type="InterPro" id="IPR041492">
    <property type="entry name" value="HAD_2"/>
</dbReference>
<dbReference type="SFLD" id="SFLDS00003">
    <property type="entry name" value="Haloacid_Dehalogenase"/>
    <property type="match status" value="1"/>
</dbReference>
<dbReference type="OrthoDB" id="2474611at2"/>
<evidence type="ECO:0000313" key="2">
    <source>
        <dbReference type="EMBL" id="SCS64083.1"/>
    </source>
</evidence>
<dbReference type="InterPro" id="IPR023214">
    <property type="entry name" value="HAD_sf"/>
</dbReference>
<evidence type="ECO:0000313" key="1">
    <source>
        <dbReference type="EMBL" id="SCS31408.1"/>
    </source>
</evidence>
<dbReference type="GO" id="GO:0006281">
    <property type="term" value="P:DNA repair"/>
    <property type="evidence" value="ECO:0007669"/>
    <property type="project" value="TreeGrafter"/>
</dbReference>
<keyword evidence="1" id="KW-0378">Hydrolase</keyword>
<protein>
    <submittedName>
        <fullName evidence="1">Haloacid dehalogenase-like family hydrolase</fullName>
    </submittedName>
</protein>
<dbReference type="EMBL" id="FMPI01000004">
    <property type="protein sequence ID" value="SCS64083.1"/>
    <property type="molecule type" value="Genomic_DNA"/>
</dbReference>
<dbReference type="GO" id="GO:0005829">
    <property type="term" value="C:cytosol"/>
    <property type="evidence" value="ECO:0007669"/>
    <property type="project" value="TreeGrafter"/>
</dbReference>
<dbReference type="Pfam" id="PF13419">
    <property type="entry name" value="HAD_2"/>
    <property type="match status" value="1"/>
</dbReference>
<dbReference type="EMBL" id="FMPG01000001">
    <property type="protein sequence ID" value="SCS31408.1"/>
    <property type="molecule type" value="Genomic_DNA"/>
</dbReference>
<gene>
    <name evidence="1" type="ORF">SAMEA2297795_00209</name>
    <name evidence="2" type="ORF">SAMEA2297796_00872</name>
</gene>
<dbReference type="RefSeq" id="WP_069995137.1">
    <property type="nucleotide sequence ID" value="NZ_FMPG01000001.1"/>
</dbReference>
<dbReference type="InterPro" id="IPR050155">
    <property type="entry name" value="HAD-like_hydrolase_sf"/>
</dbReference>
<dbReference type="GO" id="GO:0008967">
    <property type="term" value="F:phosphoglycolate phosphatase activity"/>
    <property type="evidence" value="ECO:0007669"/>
    <property type="project" value="TreeGrafter"/>
</dbReference>
<evidence type="ECO:0000313" key="4">
    <source>
        <dbReference type="Proteomes" id="UP000095768"/>
    </source>
</evidence>
<reference evidence="1 4" key="2">
    <citation type="submission" date="2016-09" db="EMBL/GenBank/DDBJ databases">
        <authorList>
            <consortium name="Pathogen Informatics"/>
        </authorList>
    </citation>
    <scope>NUCLEOTIDE SEQUENCE [LARGE SCALE GENOMIC DNA]</scope>
    <source>
        <strain evidence="1 4">82B</strain>
    </source>
</reference>
<dbReference type="InterPro" id="IPR036412">
    <property type="entry name" value="HAD-like_sf"/>
</dbReference>
<name>A0A1D4H2I7_9STAP</name>
<dbReference type="PANTHER" id="PTHR43434">
    <property type="entry name" value="PHOSPHOGLYCOLATE PHOSPHATASE"/>
    <property type="match status" value="1"/>
</dbReference>